<dbReference type="Proteomes" id="UP000594262">
    <property type="component" value="Unplaced"/>
</dbReference>
<feature type="compositionally biased region" description="Polar residues" evidence="1">
    <location>
        <begin position="22"/>
        <end position="32"/>
    </location>
</feature>
<keyword evidence="4" id="KW-1185">Reference proteome</keyword>
<feature type="region of interest" description="Disordered" evidence="1">
    <location>
        <begin position="22"/>
        <end position="102"/>
    </location>
</feature>
<reference evidence="3" key="1">
    <citation type="submission" date="2021-01" db="UniProtKB">
        <authorList>
            <consortium name="EnsemblMetazoa"/>
        </authorList>
    </citation>
    <scope>IDENTIFICATION</scope>
</reference>
<dbReference type="RefSeq" id="XP_066924449.1">
    <property type="nucleotide sequence ID" value="XM_067068348.1"/>
</dbReference>
<sequence>MKLKGIFVLVFLAKCVSDSLGNPLQQPRSKLSSFVEEYEKETKAKGENREFQPENNKSKEESKEVEELKASLSTDSSDDKNDELSLKKFNDGPPNAKDVDPATQLNLDTASNKKDAHPDDGPIDHNVIYYDQNMNLVHDDDETKKLFGRACVAGEDKENLIDVISDPNFKLSAGEYKKISEKFLKSVRKILPETTEFPKEKNSKDILTAIRKELTDRRKILEAVATSKTFEDVKDGDPDIKSEINKIFNWIRHYKTKDEEQKRFQRMLKDYDSYEKSDILTEVDRIAINVYSRDPQVNAFLLNPSAFKEGQGKCTLKAHAKLLQNALHKMRKYDGKMLVRIDSNWKKNGEEPLSNTVETFFKFTSTMDISHLKGDAVDEEIKKIALHKKDRLLIRFVDPSQGYEIAPWVKTQYLMSQREVLYPVGATFEVAKTDTKTKDKEFPIGYSLYKYVYDLTDVPSTGV</sequence>
<dbReference type="EnsemblMetazoa" id="CLYHEMT009071.1">
    <property type="protein sequence ID" value="CLYHEMP009071.1"/>
    <property type="gene ID" value="CLYHEMG009071"/>
</dbReference>
<name>A0A7M5V3B3_9CNID</name>
<protein>
    <submittedName>
        <fullName evidence="3">Uncharacterized protein</fullName>
    </submittedName>
</protein>
<organism evidence="3 4">
    <name type="scientific">Clytia hemisphaerica</name>
    <dbReference type="NCBI Taxonomy" id="252671"/>
    <lineage>
        <taxon>Eukaryota</taxon>
        <taxon>Metazoa</taxon>
        <taxon>Cnidaria</taxon>
        <taxon>Hydrozoa</taxon>
        <taxon>Hydroidolina</taxon>
        <taxon>Leptothecata</taxon>
        <taxon>Obeliida</taxon>
        <taxon>Clytiidae</taxon>
        <taxon>Clytia</taxon>
    </lineage>
</organism>
<evidence type="ECO:0000313" key="3">
    <source>
        <dbReference type="EnsemblMetazoa" id="CLYHEMP009071.1"/>
    </source>
</evidence>
<feature type="compositionally biased region" description="Basic and acidic residues" evidence="1">
    <location>
        <begin position="77"/>
        <end position="90"/>
    </location>
</feature>
<dbReference type="Gene3D" id="3.90.176.10">
    <property type="entry name" value="Toxin ADP-ribosyltransferase, Chain A, domain 1"/>
    <property type="match status" value="1"/>
</dbReference>
<feature type="compositionally biased region" description="Basic and acidic residues" evidence="1">
    <location>
        <begin position="40"/>
        <end position="69"/>
    </location>
</feature>
<dbReference type="SUPFAM" id="SSF56399">
    <property type="entry name" value="ADP-ribosylation"/>
    <property type="match status" value="1"/>
</dbReference>
<proteinExistence type="predicted"/>
<feature type="chain" id="PRO_5029835643" evidence="2">
    <location>
        <begin position="22"/>
        <end position="463"/>
    </location>
</feature>
<keyword evidence="2" id="KW-0732">Signal</keyword>
<evidence type="ECO:0000256" key="2">
    <source>
        <dbReference type="SAM" id="SignalP"/>
    </source>
</evidence>
<dbReference type="GeneID" id="136811725"/>
<feature type="signal peptide" evidence="2">
    <location>
        <begin position="1"/>
        <end position="21"/>
    </location>
</feature>
<accession>A0A7M5V3B3</accession>
<evidence type="ECO:0000256" key="1">
    <source>
        <dbReference type="SAM" id="MobiDB-lite"/>
    </source>
</evidence>
<dbReference type="AlphaFoldDB" id="A0A7M5V3B3"/>
<evidence type="ECO:0000313" key="4">
    <source>
        <dbReference type="Proteomes" id="UP000594262"/>
    </source>
</evidence>